<proteinExistence type="predicted"/>
<sequence length="380" mass="43239">MGLKNEAQSGYGTKKFYQEYVSGMSRERFSKELTADTERLKLVYKEAVEDIERQQGQQLPGHIKMLRLFSDLAQRLNPTRRLIFGLGSVSFVAYYVLNFLDIIQYFLIGDLLLPFSFLSMFMLLLIELLEKSDVQKEIDLAREIQLSLLPGTSLSKDNLEVYSFAHTAKEVGGDYLDVIETEKGTYVVIADVSGKGLSAALYMVRLQALVNLIIEKDHPSPKELFLQLNNYIKSNSKDKTFVTGCAAFFPNDEDHFEYIRAGHNIPIYYNKERDTTFKLKANGFALGMASTKLLDKNLEVKKFHFKPGDSVLFYTDGLNESRNERDEEYGEERIESLMEIYGSLHAKTIIGKVQSSLEAFIGSVSPLDDVTFTCVHRPEK</sequence>
<dbReference type="Pfam" id="PF07228">
    <property type="entry name" value="SpoIIE"/>
    <property type="match status" value="1"/>
</dbReference>
<evidence type="ECO:0000256" key="2">
    <source>
        <dbReference type="SAM" id="Phobius"/>
    </source>
</evidence>
<dbReference type="GO" id="GO:0016791">
    <property type="term" value="F:phosphatase activity"/>
    <property type="evidence" value="ECO:0007669"/>
    <property type="project" value="TreeGrafter"/>
</dbReference>
<keyword evidence="5" id="KW-1185">Reference proteome</keyword>
<dbReference type="InterPro" id="IPR001932">
    <property type="entry name" value="PPM-type_phosphatase-like_dom"/>
</dbReference>
<dbReference type="AlphaFoldDB" id="A0A9X2RCM1"/>
<dbReference type="InterPro" id="IPR036457">
    <property type="entry name" value="PPM-type-like_dom_sf"/>
</dbReference>
<evidence type="ECO:0000313" key="4">
    <source>
        <dbReference type="EMBL" id="MCP9290052.1"/>
    </source>
</evidence>
<protein>
    <submittedName>
        <fullName evidence="4">Serine/threonine-protein phosphatase</fullName>
    </submittedName>
</protein>
<dbReference type="RefSeq" id="WP_255131769.1">
    <property type="nucleotide sequence ID" value="NZ_CP175953.1"/>
</dbReference>
<gene>
    <name evidence="4" type="ORF">NM125_00500</name>
</gene>
<comment type="caution">
    <text evidence="4">The sequence shown here is derived from an EMBL/GenBank/DDBJ whole genome shotgun (WGS) entry which is preliminary data.</text>
</comment>
<dbReference type="EMBL" id="JANDBC010000001">
    <property type="protein sequence ID" value="MCP9290052.1"/>
    <property type="molecule type" value="Genomic_DNA"/>
</dbReference>
<dbReference type="PANTHER" id="PTHR43156:SF2">
    <property type="entry name" value="STAGE II SPORULATION PROTEIN E"/>
    <property type="match status" value="1"/>
</dbReference>
<evidence type="ECO:0000259" key="3">
    <source>
        <dbReference type="SMART" id="SM00331"/>
    </source>
</evidence>
<name>A0A9X2RCM1_9BACT</name>
<keyword evidence="2" id="KW-0812">Transmembrane</keyword>
<feature type="transmembrane region" description="Helical" evidence="2">
    <location>
        <begin position="106"/>
        <end position="126"/>
    </location>
</feature>
<dbReference type="Gene3D" id="3.60.40.10">
    <property type="entry name" value="PPM-type phosphatase domain"/>
    <property type="match status" value="1"/>
</dbReference>
<accession>A0A9X2RCM1</accession>
<feature type="domain" description="PPM-type phosphatase" evidence="3">
    <location>
        <begin position="156"/>
        <end position="377"/>
    </location>
</feature>
<keyword evidence="1" id="KW-0378">Hydrolase</keyword>
<keyword evidence="2" id="KW-0472">Membrane</keyword>
<dbReference type="SMART" id="SM00331">
    <property type="entry name" value="PP2C_SIG"/>
    <property type="match status" value="1"/>
</dbReference>
<evidence type="ECO:0000313" key="5">
    <source>
        <dbReference type="Proteomes" id="UP001139125"/>
    </source>
</evidence>
<keyword evidence="2" id="KW-1133">Transmembrane helix</keyword>
<dbReference type="Proteomes" id="UP001139125">
    <property type="component" value="Unassembled WGS sequence"/>
</dbReference>
<reference evidence="4" key="1">
    <citation type="submission" date="2022-06" db="EMBL/GenBank/DDBJ databases">
        <title>Gracilimonas sp. CAU 1638 isolated from sea sediment.</title>
        <authorList>
            <person name="Kim W."/>
        </authorList>
    </citation>
    <scope>NUCLEOTIDE SEQUENCE</scope>
    <source>
        <strain evidence="4">CAU 1638</strain>
    </source>
</reference>
<dbReference type="InterPro" id="IPR052016">
    <property type="entry name" value="Bact_Sigma-Reg"/>
</dbReference>
<evidence type="ECO:0000256" key="1">
    <source>
        <dbReference type="ARBA" id="ARBA00022801"/>
    </source>
</evidence>
<feature type="transmembrane region" description="Helical" evidence="2">
    <location>
        <begin position="82"/>
        <end position="100"/>
    </location>
</feature>
<organism evidence="4 5">
    <name type="scientific">Gracilimonas sediminicola</name>
    <dbReference type="NCBI Taxonomy" id="2952158"/>
    <lineage>
        <taxon>Bacteria</taxon>
        <taxon>Pseudomonadati</taxon>
        <taxon>Balneolota</taxon>
        <taxon>Balneolia</taxon>
        <taxon>Balneolales</taxon>
        <taxon>Balneolaceae</taxon>
        <taxon>Gracilimonas</taxon>
    </lineage>
</organism>
<dbReference type="PANTHER" id="PTHR43156">
    <property type="entry name" value="STAGE II SPORULATION PROTEIN E-RELATED"/>
    <property type="match status" value="1"/>
</dbReference>